<accession>A0A437MK00</accession>
<dbReference type="PROSITE" id="PS01117">
    <property type="entry name" value="HTH_MARR_1"/>
    <property type="match status" value="1"/>
</dbReference>
<dbReference type="PANTHER" id="PTHR39515:SF2">
    <property type="entry name" value="HTH-TYPE TRANSCRIPTIONAL REGULATOR RV0880"/>
    <property type="match status" value="1"/>
</dbReference>
<proteinExistence type="predicted"/>
<dbReference type="PROSITE" id="PS50995">
    <property type="entry name" value="HTH_MARR_2"/>
    <property type="match status" value="1"/>
</dbReference>
<comment type="caution">
    <text evidence="5">The sequence shown here is derived from an EMBL/GenBank/DDBJ whole genome shotgun (WGS) entry which is preliminary data.</text>
</comment>
<gene>
    <name evidence="5" type="ORF">EOD42_08080</name>
</gene>
<dbReference type="PRINTS" id="PR00598">
    <property type="entry name" value="HTHMARR"/>
</dbReference>
<dbReference type="InterPro" id="IPR036388">
    <property type="entry name" value="WH-like_DNA-bd_sf"/>
</dbReference>
<keyword evidence="2" id="KW-0238">DNA-binding</keyword>
<dbReference type="SMART" id="SM00347">
    <property type="entry name" value="HTH_MARR"/>
    <property type="match status" value="1"/>
</dbReference>
<keyword evidence="1" id="KW-0805">Transcription regulation</keyword>
<sequence length="131" mass="14190">MALGRRLRAARPAAGVNLSGLSLLGTLARRGPMPAAQLAQAERLQPQSLTRLIAALERDGLIERHRSDADRRALLIAPTPAGRAALAEEIRIRQAWLDRAMHSALSAEERRTLAMAAEGMMKLAQAEDVQP</sequence>
<name>A0A437MK00_9PROT</name>
<keyword evidence="3" id="KW-0804">Transcription</keyword>
<dbReference type="InterPro" id="IPR036390">
    <property type="entry name" value="WH_DNA-bd_sf"/>
</dbReference>
<feature type="domain" description="HTH marR-type" evidence="4">
    <location>
        <begin position="1"/>
        <end position="122"/>
    </location>
</feature>
<dbReference type="InterPro" id="IPR000835">
    <property type="entry name" value="HTH_MarR-typ"/>
</dbReference>
<evidence type="ECO:0000256" key="2">
    <source>
        <dbReference type="ARBA" id="ARBA00023125"/>
    </source>
</evidence>
<dbReference type="PANTHER" id="PTHR39515">
    <property type="entry name" value="CONSERVED PROTEIN"/>
    <property type="match status" value="1"/>
</dbReference>
<evidence type="ECO:0000256" key="1">
    <source>
        <dbReference type="ARBA" id="ARBA00023015"/>
    </source>
</evidence>
<evidence type="ECO:0000256" key="3">
    <source>
        <dbReference type="ARBA" id="ARBA00023163"/>
    </source>
</evidence>
<organism evidence="5 6">
    <name type="scientific">Rhodovarius crocodyli</name>
    <dbReference type="NCBI Taxonomy" id="1979269"/>
    <lineage>
        <taxon>Bacteria</taxon>
        <taxon>Pseudomonadati</taxon>
        <taxon>Pseudomonadota</taxon>
        <taxon>Alphaproteobacteria</taxon>
        <taxon>Acetobacterales</taxon>
        <taxon>Roseomonadaceae</taxon>
        <taxon>Rhodovarius</taxon>
    </lineage>
</organism>
<dbReference type="GO" id="GO:0003700">
    <property type="term" value="F:DNA-binding transcription factor activity"/>
    <property type="evidence" value="ECO:0007669"/>
    <property type="project" value="InterPro"/>
</dbReference>
<protein>
    <submittedName>
        <fullName evidence="5">MarR family transcriptional regulator</fullName>
    </submittedName>
</protein>
<dbReference type="Pfam" id="PF01047">
    <property type="entry name" value="MarR"/>
    <property type="match status" value="1"/>
</dbReference>
<evidence type="ECO:0000313" key="5">
    <source>
        <dbReference type="EMBL" id="RVT97988.1"/>
    </source>
</evidence>
<dbReference type="AlphaFoldDB" id="A0A437MK00"/>
<evidence type="ECO:0000259" key="4">
    <source>
        <dbReference type="PROSITE" id="PS50995"/>
    </source>
</evidence>
<evidence type="ECO:0000313" key="6">
    <source>
        <dbReference type="Proteomes" id="UP000282957"/>
    </source>
</evidence>
<dbReference type="InterPro" id="IPR023187">
    <property type="entry name" value="Tscrpt_reg_MarR-type_CS"/>
</dbReference>
<dbReference type="InterPro" id="IPR052526">
    <property type="entry name" value="HTH-type_Bedaq_tolerance"/>
</dbReference>
<reference evidence="5 6" key="1">
    <citation type="submission" date="2019-01" db="EMBL/GenBank/DDBJ databases">
        <authorList>
            <person name="Chen W.-M."/>
        </authorList>
    </citation>
    <scope>NUCLEOTIDE SEQUENCE [LARGE SCALE GENOMIC DNA]</scope>
    <source>
        <strain evidence="5 6">CCP-6</strain>
    </source>
</reference>
<keyword evidence="6" id="KW-1185">Reference proteome</keyword>
<dbReference type="OrthoDB" id="8447118at2"/>
<dbReference type="EMBL" id="SACL01000002">
    <property type="protein sequence ID" value="RVT97988.1"/>
    <property type="molecule type" value="Genomic_DNA"/>
</dbReference>
<dbReference type="SUPFAM" id="SSF46785">
    <property type="entry name" value="Winged helix' DNA-binding domain"/>
    <property type="match status" value="1"/>
</dbReference>
<dbReference type="Proteomes" id="UP000282957">
    <property type="component" value="Unassembled WGS sequence"/>
</dbReference>
<dbReference type="Gene3D" id="1.10.10.10">
    <property type="entry name" value="Winged helix-like DNA-binding domain superfamily/Winged helix DNA-binding domain"/>
    <property type="match status" value="1"/>
</dbReference>
<dbReference type="GO" id="GO:0003677">
    <property type="term" value="F:DNA binding"/>
    <property type="evidence" value="ECO:0007669"/>
    <property type="project" value="UniProtKB-KW"/>
</dbReference>